<dbReference type="AlphaFoldDB" id="A0A088E5E4"/>
<dbReference type="EMBL" id="CP012175">
    <property type="protein sequence ID" value="AKV80835.1"/>
    <property type="molecule type" value="Genomic_DNA"/>
</dbReference>
<dbReference type="Gene3D" id="3.20.20.140">
    <property type="entry name" value="Metal-dependent hydrolases"/>
    <property type="match status" value="1"/>
</dbReference>
<organism evidence="1 7">
    <name type="scientific">Metallosphaera sedula</name>
    <dbReference type="NCBI Taxonomy" id="43687"/>
    <lineage>
        <taxon>Archaea</taxon>
        <taxon>Thermoproteota</taxon>
        <taxon>Thermoprotei</taxon>
        <taxon>Sulfolobales</taxon>
        <taxon>Sulfolobaceae</taxon>
        <taxon>Metallosphaera</taxon>
    </lineage>
</organism>
<dbReference type="PROSITE" id="PS51365">
    <property type="entry name" value="RENAL_DIPEPTIDASE_2"/>
    <property type="match status" value="1"/>
</dbReference>
<sequence length="310" mass="35314">MKFVDLHEDLAYSNQMGIDVIEGDHQSSLKLLRNFDSLVFASLFPHVNTRDERSDLLTSMYGYTTHSTTFSWELLMDQIKFYLYLERKGLVKVIRSREDLSAPVTKLLLSLEGADVLRDYTDIYILRELHVRNLGLTWNYDNKFASSCMSRKDYGLTSEGEELVKLANSLGIIVDLAHAGKRTVMDVASITRKPVIVSHGNVMKLKTHRRNLDDEEIEAVVRTKGVIGVTAIVSTLREPTLQGLVENLRYIGESYGWEYVSLGTDFLGIEKTPEGFDNVLKVNDLLKYVEGHEEEVLWKNAMRVIMANMV</sequence>
<evidence type="ECO:0000313" key="1">
    <source>
        <dbReference type="EMBL" id="AIM27203.1"/>
    </source>
</evidence>
<dbReference type="Pfam" id="PF01244">
    <property type="entry name" value="Peptidase_M19"/>
    <property type="match status" value="1"/>
</dbReference>
<dbReference type="Proteomes" id="UP000068832">
    <property type="component" value="Chromosome"/>
</dbReference>
<gene>
    <name evidence="1" type="ORF">HA72_1052</name>
    <name evidence="2" type="ORF">MsedA_1065</name>
    <name evidence="3" type="ORF">MsedB_1067</name>
    <name evidence="4" type="ORF">MsedC_1065</name>
    <name evidence="5" type="ORF">MsedD_1066</name>
    <name evidence="6" type="ORF">MsedE_1067</name>
</gene>
<dbReference type="Proteomes" id="UP000029084">
    <property type="component" value="Chromosome"/>
</dbReference>
<dbReference type="EMBL" id="CP008822">
    <property type="protein sequence ID" value="AIM27203.1"/>
    <property type="molecule type" value="Genomic_DNA"/>
</dbReference>
<evidence type="ECO:0000313" key="12">
    <source>
        <dbReference type="Proteomes" id="UP000068832"/>
    </source>
</evidence>
<name>A0A088E5E4_9CREN</name>
<dbReference type="EMBL" id="CP012176">
    <property type="protein sequence ID" value="AKV83079.1"/>
    <property type="molecule type" value="Genomic_DNA"/>
</dbReference>
<accession>A0A088E5E4</accession>
<evidence type="ECO:0000313" key="5">
    <source>
        <dbReference type="EMBL" id="AKV80835.1"/>
    </source>
</evidence>
<dbReference type="EMBL" id="CP012172">
    <property type="protein sequence ID" value="AKV74099.1"/>
    <property type="molecule type" value="Genomic_DNA"/>
</dbReference>
<evidence type="ECO:0000313" key="4">
    <source>
        <dbReference type="EMBL" id="AKV78590.1"/>
    </source>
</evidence>
<evidence type="ECO:0000313" key="11">
    <source>
        <dbReference type="Proteomes" id="UP000062475"/>
    </source>
</evidence>
<dbReference type="SUPFAM" id="SSF51556">
    <property type="entry name" value="Metallo-dependent hydrolases"/>
    <property type="match status" value="1"/>
</dbReference>
<evidence type="ECO:0000313" key="10">
    <source>
        <dbReference type="Proteomes" id="UP000062398"/>
    </source>
</evidence>
<evidence type="ECO:0000313" key="2">
    <source>
        <dbReference type="EMBL" id="AKV74099.1"/>
    </source>
</evidence>
<dbReference type="OrthoDB" id="26221at2157"/>
<evidence type="ECO:0000313" key="9">
    <source>
        <dbReference type="Proteomes" id="UP000061362"/>
    </source>
</evidence>
<dbReference type="PANTHER" id="PTHR10443">
    <property type="entry name" value="MICROSOMAL DIPEPTIDASE"/>
    <property type="match status" value="1"/>
</dbReference>
<dbReference type="InterPro" id="IPR032466">
    <property type="entry name" value="Metal_Hydrolase"/>
</dbReference>
<dbReference type="PATRIC" id="fig|43687.5.peg.1094"/>
<evidence type="ECO:0000313" key="6">
    <source>
        <dbReference type="EMBL" id="AKV83079.1"/>
    </source>
</evidence>
<evidence type="ECO:0000313" key="7">
    <source>
        <dbReference type="Proteomes" id="UP000029084"/>
    </source>
</evidence>
<dbReference type="Proteomes" id="UP000061362">
    <property type="component" value="Chromosome"/>
</dbReference>
<dbReference type="GeneID" id="91755522"/>
<dbReference type="PANTHER" id="PTHR10443:SF12">
    <property type="entry name" value="DIPEPTIDASE"/>
    <property type="match status" value="1"/>
</dbReference>
<dbReference type="InterPro" id="IPR008257">
    <property type="entry name" value="Pept_M19"/>
</dbReference>
<dbReference type="Proteomes" id="UP000056255">
    <property type="component" value="Chromosome"/>
</dbReference>
<protein>
    <submittedName>
        <fullName evidence="1 2">Peptidase</fullName>
    </submittedName>
</protein>
<dbReference type="RefSeq" id="WP_012021004.1">
    <property type="nucleotide sequence ID" value="NZ_AP019770.1"/>
</dbReference>
<reference evidence="9 10" key="2">
    <citation type="journal article" date="2015" name="Genome Announc.">
        <title>Complete Genome Sequences of Evolved Arsenate-Resistant Metallosphaera sedula Strains.</title>
        <authorList>
            <person name="Ai C."/>
            <person name="McCarthy S."/>
            <person name="Schackwitz W."/>
            <person name="Martin J."/>
            <person name="Lipzen A."/>
            <person name="Blum P."/>
        </authorList>
    </citation>
    <scope>NUCLEOTIDE SEQUENCE [LARGE SCALE GENOMIC DNA]</scope>
    <source>
        <strain evidence="4 10">ARS120-1</strain>
        <strain evidence="5 9">ARS120-2</strain>
        <strain evidence="2 12">ARS50-1</strain>
        <strain evidence="3 11">ARS50-2</strain>
    </source>
</reference>
<dbReference type="CDD" id="cd01301">
    <property type="entry name" value="rDP_like"/>
    <property type="match status" value="1"/>
</dbReference>
<dbReference type="GO" id="GO:0070573">
    <property type="term" value="F:metallodipeptidase activity"/>
    <property type="evidence" value="ECO:0007669"/>
    <property type="project" value="InterPro"/>
</dbReference>
<dbReference type="Proteomes" id="UP000062398">
    <property type="component" value="Chromosome"/>
</dbReference>
<dbReference type="EMBL" id="CP012173">
    <property type="protein sequence ID" value="AKV76339.1"/>
    <property type="molecule type" value="Genomic_DNA"/>
</dbReference>
<proteinExistence type="predicted"/>
<evidence type="ECO:0000313" key="8">
    <source>
        <dbReference type="Proteomes" id="UP000056255"/>
    </source>
</evidence>
<dbReference type="Proteomes" id="UP000062475">
    <property type="component" value="Chromosome"/>
</dbReference>
<reference evidence="6 8" key="3">
    <citation type="submission" date="2015-07" db="EMBL/GenBank/DDBJ databases">
        <title>Physiological, transcriptional responses and genome re-sequencing of acid resistant extremely thermoacidophilic Metallosphaera sedula SARC-M1.</title>
        <authorList>
            <person name="Ai C."/>
            <person name="McCarthy S."/>
            <person name="Eckrich V."/>
            <person name="Rudrappa D."/>
            <person name="Qiu G."/>
            <person name="Blum P."/>
        </authorList>
    </citation>
    <scope>NUCLEOTIDE SEQUENCE [LARGE SCALE GENOMIC DNA]</scope>
    <source>
        <strain evidence="6 8">SARC-M1</strain>
    </source>
</reference>
<evidence type="ECO:0000313" key="3">
    <source>
        <dbReference type="EMBL" id="AKV76339.1"/>
    </source>
</evidence>
<dbReference type="GO" id="GO:0006508">
    <property type="term" value="P:proteolysis"/>
    <property type="evidence" value="ECO:0007669"/>
    <property type="project" value="InterPro"/>
</dbReference>
<dbReference type="EMBL" id="CP012174">
    <property type="protein sequence ID" value="AKV78590.1"/>
    <property type="molecule type" value="Genomic_DNA"/>
</dbReference>
<reference evidence="1 7" key="1">
    <citation type="journal article" date="2014" name="J. Bacteriol.">
        <title>Role of an Archaeal PitA Transporter in the Copper and Arsenic Resistance of Metallosphaera sedula, an Extreme Thermoacidophile.</title>
        <authorList>
            <person name="McCarthy S."/>
            <person name="Ai C."/>
            <person name="Wheaton G."/>
            <person name="Tevatia R."/>
            <person name="Eckrich V."/>
            <person name="Kelly R."/>
            <person name="Blum P."/>
        </authorList>
    </citation>
    <scope>NUCLEOTIDE SEQUENCE [LARGE SCALE GENOMIC DNA]</scope>
    <source>
        <strain evidence="1 7">CuR1</strain>
    </source>
</reference>
<dbReference type="OMA" id="DATHLCD"/>